<feature type="domain" description="K Homology" evidence="3">
    <location>
        <begin position="209"/>
        <end position="302"/>
    </location>
</feature>
<organism evidence="4">
    <name type="scientific">Wuchereria bancrofti</name>
    <dbReference type="NCBI Taxonomy" id="6293"/>
    <lineage>
        <taxon>Eukaryota</taxon>
        <taxon>Metazoa</taxon>
        <taxon>Ecdysozoa</taxon>
        <taxon>Nematoda</taxon>
        <taxon>Chromadorea</taxon>
        <taxon>Rhabditida</taxon>
        <taxon>Spirurina</taxon>
        <taxon>Spiruromorpha</taxon>
        <taxon>Filarioidea</taxon>
        <taxon>Onchocercidae</taxon>
        <taxon>Wuchereria</taxon>
    </lineage>
</organism>
<sequence length="569" mass="63400">MLKGNKSWKNAIMLAELQLPMELQFAYIITVKLCAFLGGTKSHSEKNNDEFEVVANLDFEESEAIQDSNNGKTMRSVASINLNNRGTMKSVADSVKDKGRSEIAIGAASESDDDDSEQQYFNQDLKDVNEDYLARLIKEKEDLGTLPSTFHFKHAVRLVDEEIAKIHENLEQSMEVNGDGIELLPGIPTQETYEDDTMDELSITTNGKVFLQEKIFVPVNEYPNYNFVGRILGPRGMTAKQLEEESGCRIMIRGRGSIREDGPQRQNIHNDHMKEELHVLVQCEDFEERAKAKMKRAVDCIRSMLIPPAEGEDELKRKQLMELSIINGTYRPTIASRTALRNYSLFPQLNFGQIGVGNTIYGMNNFPMLPNSGVEVDIYLFYYLGNKYNTFYDPRAGVNFPYNYAQQYQYNAYTANTRQALASLGFDMDAFEISDCYGKRMSRASAGISGNQAATTTAAAFAAQYPRSCGYSAPLMDPFTMQSMWNPAINSPMFGINPSNPLAREYYNHVMTGLAQTINSNGVSIGNGIAQPSSTPPVNLQQYITAAALLSGAPNFRTDGSGDGPNDHH</sequence>
<evidence type="ECO:0000313" key="4">
    <source>
        <dbReference type="WBParaSite" id="maker-PairedContig_4023-snap-gene-0.8-mRNA-1"/>
    </source>
</evidence>
<evidence type="ECO:0000259" key="3">
    <source>
        <dbReference type="SMART" id="SM00322"/>
    </source>
</evidence>
<dbReference type="GO" id="GO:0003729">
    <property type="term" value="F:mRNA binding"/>
    <property type="evidence" value="ECO:0007669"/>
    <property type="project" value="TreeGrafter"/>
</dbReference>
<dbReference type="InterPro" id="IPR036612">
    <property type="entry name" value="KH_dom_type_1_sf"/>
</dbReference>
<dbReference type="AlphaFoldDB" id="A0A1I8EQ80"/>
<name>A0A1I8EQ80_WUCBA</name>
<evidence type="ECO:0000256" key="1">
    <source>
        <dbReference type="ARBA" id="ARBA00022884"/>
    </source>
</evidence>
<dbReference type="InterPro" id="IPR045071">
    <property type="entry name" value="BBP-like"/>
</dbReference>
<keyword evidence="1 2" id="KW-0694">RNA-binding</keyword>
<accession>A0A1I8EQ80</accession>
<dbReference type="CDD" id="cd22383">
    <property type="entry name" value="KH-I_Hqk_like"/>
    <property type="match status" value="1"/>
</dbReference>
<dbReference type="PANTHER" id="PTHR11208:SF147">
    <property type="entry name" value="RNA-BINDING PROTEIN ASD-2"/>
    <property type="match status" value="1"/>
</dbReference>
<dbReference type="Gene3D" id="3.30.1370.10">
    <property type="entry name" value="K Homology domain, type 1"/>
    <property type="match status" value="1"/>
</dbReference>
<reference evidence="4" key="1">
    <citation type="submission" date="2016-11" db="UniProtKB">
        <authorList>
            <consortium name="WormBaseParasite"/>
        </authorList>
    </citation>
    <scope>IDENTIFICATION</scope>
    <source>
        <strain evidence="4">pt0022</strain>
    </source>
</reference>
<dbReference type="InterPro" id="IPR004087">
    <property type="entry name" value="KH_dom"/>
</dbReference>
<dbReference type="PANTHER" id="PTHR11208">
    <property type="entry name" value="RNA-BINDING PROTEIN RELATED"/>
    <property type="match status" value="1"/>
</dbReference>
<proteinExistence type="predicted"/>
<dbReference type="SUPFAM" id="SSF54791">
    <property type="entry name" value="Eukaryotic type KH-domain (KH-domain type I)"/>
    <property type="match status" value="1"/>
</dbReference>
<dbReference type="SMART" id="SM00322">
    <property type="entry name" value="KH"/>
    <property type="match status" value="1"/>
</dbReference>
<dbReference type="InterPro" id="IPR032377">
    <property type="entry name" value="STAR_dimer"/>
</dbReference>
<evidence type="ECO:0000256" key="2">
    <source>
        <dbReference type="PROSITE-ProRule" id="PRU00117"/>
    </source>
</evidence>
<dbReference type="Pfam" id="PF22675">
    <property type="entry name" value="KH-I_KHDC4-BBP"/>
    <property type="match status" value="1"/>
</dbReference>
<dbReference type="Pfam" id="PF16544">
    <property type="entry name" value="STAR_dimer"/>
    <property type="match status" value="1"/>
</dbReference>
<dbReference type="WBParaSite" id="maker-PairedContig_4023-snap-gene-0.8-mRNA-1">
    <property type="protein sequence ID" value="maker-PairedContig_4023-snap-gene-0.8-mRNA-1"/>
    <property type="gene ID" value="maker-PairedContig_4023-snap-gene-0.8"/>
</dbReference>
<dbReference type="STRING" id="6293.A0A1I8EQ80"/>
<dbReference type="InterPro" id="IPR055256">
    <property type="entry name" value="KH_1_KHDC4/BBP-like"/>
</dbReference>
<dbReference type="GO" id="GO:0005634">
    <property type="term" value="C:nucleus"/>
    <property type="evidence" value="ECO:0007669"/>
    <property type="project" value="TreeGrafter"/>
</dbReference>
<dbReference type="PROSITE" id="PS50084">
    <property type="entry name" value="KH_TYPE_1"/>
    <property type="match status" value="1"/>
</dbReference>
<protein>
    <submittedName>
        <fullName evidence="4">KH domain-containing protein</fullName>
    </submittedName>
</protein>
<dbReference type="GO" id="GO:0048024">
    <property type="term" value="P:regulation of mRNA splicing, via spliceosome"/>
    <property type="evidence" value="ECO:0007669"/>
    <property type="project" value="TreeGrafter"/>
</dbReference>